<evidence type="ECO:0000313" key="1">
    <source>
        <dbReference type="EMBL" id="KAG0478044.1"/>
    </source>
</evidence>
<organism evidence="1 2">
    <name type="scientific">Vanilla planifolia</name>
    <name type="common">Vanilla</name>
    <dbReference type="NCBI Taxonomy" id="51239"/>
    <lineage>
        <taxon>Eukaryota</taxon>
        <taxon>Viridiplantae</taxon>
        <taxon>Streptophyta</taxon>
        <taxon>Embryophyta</taxon>
        <taxon>Tracheophyta</taxon>
        <taxon>Spermatophyta</taxon>
        <taxon>Magnoliopsida</taxon>
        <taxon>Liliopsida</taxon>
        <taxon>Asparagales</taxon>
        <taxon>Orchidaceae</taxon>
        <taxon>Vanilloideae</taxon>
        <taxon>Vanilleae</taxon>
        <taxon>Vanilla</taxon>
    </lineage>
</organism>
<sequence>MSRFHRRREPVATTLEYYRHLRRLYPSQRWPPHIRHHASLVDAATLSPRSSSISYGLDLTTGVLHRLLPTSSLPCDQANSFGRP</sequence>
<comment type="caution">
    <text evidence="1">The sequence shown here is derived from an EMBL/GenBank/DDBJ whole genome shotgun (WGS) entry which is preliminary data.</text>
</comment>
<dbReference type="Proteomes" id="UP000639772">
    <property type="component" value="Chromosome 6"/>
</dbReference>
<dbReference type="AlphaFoldDB" id="A0A835UW47"/>
<gene>
    <name evidence="1" type="ORF">HPP92_012763</name>
</gene>
<reference evidence="1 2" key="1">
    <citation type="journal article" date="2020" name="Nat. Food">
        <title>A phased Vanilla planifolia genome enables genetic improvement of flavour and production.</title>
        <authorList>
            <person name="Hasing T."/>
            <person name="Tang H."/>
            <person name="Brym M."/>
            <person name="Khazi F."/>
            <person name="Huang T."/>
            <person name="Chambers A.H."/>
        </authorList>
    </citation>
    <scope>NUCLEOTIDE SEQUENCE [LARGE SCALE GENOMIC DNA]</scope>
    <source>
        <tissue evidence="1">Leaf</tissue>
    </source>
</reference>
<accession>A0A835UW47</accession>
<protein>
    <submittedName>
        <fullName evidence="1">Uncharacterized protein</fullName>
    </submittedName>
</protein>
<evidence type="ECO:0000313" key="2">
    <source>
        <dbReference type="Proteomes" id="UP000639772"/>
    </source>
</evidence>
<proteinExistence type="predicted"/>
<name>A0A835UW47_VANPL</name>
<dbReference type="EMBL" id="JADCNM010000006">
    <property type="protein sequence ID" value="KAG0478044.1"/>
    <property type="molecule type" value="Genomic_DNA"/>
</dbReference>